<dbReference type="CDD" id="cd06257">
    <property type="entry name" value="DnaJ"/>
    <property type="match status" value="1"/>
</dbReference>
<dbReference type="GO" id="GO:0030544">
    <property type="term" value="F:Hsp70 protein binding"/>
    <property type="evidence" value="ECO:0007669"/>
    <property type="project" value="InterPro"/>
</dbReference>
<gene>
    <name evidence="9" type="ORF">HS088_TW21G01556</name>
</gene>
<dbReference type="InterPro" id="IPR012724">
    <property type="entry name" value="DnaJ"/>
</dbReference>
<dbReference type="FunFam" id="2.60.260.20:FF:000003">
    <property type="entry name" value="DnaJ subfamily A member 2"/>
    <property type="match status" value="2"/>
</dbReference>
<dbReference type="PANTHER" id="PTHR43888">
    <property type="entry name" value="DNAJ-LIKE-2, ISOFORM A-RELATED"/>
    <property type="match status" value="1"/>
</dbReference>
<keyword evidence="2" id="KW-0677">Repeat</keyword>
<dbReference type="Pfam" id="PF00684">
    <property type="entry name" value="DnaJ_CXXCXGXG"/>
    <property type="match status" value="1"/>
</dbReference>
<dbReference type="SMART" id="SM00271">
    <property type="entry name" value="DnaJ"/>
    <property type="match status" value="1"/>
</dbReference>
<sequence>MEGIGDSSDLIESFFGFNPFEGRGSSRGQGQRIGKDSIHPLKVSLEDLYNGTSKKLYLLKKVICSKCKGEGFKPGTSMECSVCKGERVVQGKKVLKVIVEKGSRNGQKITLSGEADEVPNGVTGDVVFVLKQKKHLKFMRKGDDLFVQPIMPLMQALCGLCFILTHLDGRQLIIECKPGEVVKHGQFKAIINEGMPIFGRPSMKGNLYMRFIVYFPETLTPEQCKAVEAILPQTTSIQLTDMELEEYEEITLNDVKIEETPKREQQDADEEDEEIFVGPQNSDNTKYYEILGVPKSATLDDIRKAYRKAAMKYHPDRGGDPEKFKELAQAYQVLSDPEKREIYDNYGEDGIKKGMGRGRDVSEDPFDIFESFFCGSPFDGGESSSRQRQRSGEDVLHPLMVSLEDLYNGTIKKLSITHKVICSKCRGKGSKSGATMVCSGCQGSGRKVFNIQLGPSTIQEIQRLCDKCDGAGEMIHRKDCCSRCKGARVVQKKKILEVIVERGMQNGQIIIFPGEADEAPSTITGDIVIVLQQKEHPVFQRKGNDLIVKRTLSLTQALCGFQFILTHLDGRQLIGKSKPGEVVNPDQLKYVNDEGMPVYQKPLMKGKLYIDFTVDFPDKLTPEQLMALEAVLPRRISTQSTEMELEECEETTLIDVNDIEKEMQIRWQKRMQEAYECGDDLHGGQCAQQ</sequence>
<feature type="domain" description="CR-type" evidence="8">
    <location>
        <begin position="409"/>
        <end position="493"/>
    </location>
</feature>
<evidence type="ECO:0000313" key="10">
    <source>
        <dbReference type="Proteomes" id="UP000593562"/>
    </source>
</evidence>
<keyword evidence="10" id="KW-1185">Reference proteome</keyword>
<protein>
    <submittedName>
        <fullName evidence="9">DnaJ protein</fullName>
    </submittedName>
</protein>
<dbReference type="InParanoid" id="A0A7J7C5H7"/>
<evidence type="ECO:0000256" key="1">
    <source>
        <dbReference type="ARBA" id="ARBA00022723"/>
    </source>
</evidence>
<dbReference type="PROSITE" id="PS00636">
    <property type="entry name" value="DNAJ_1"/>
    <property type="match status" value="1"/>
</dbReference>
<feature type="domain" description="J" evidence="7">
    <location>
        <begin position="286"/>
        <end position="347"/>
    </location>
</feature>
<dbReference type="InterPro" id="IPR018253">
    <property type="entry name" value="DnaJ_domain_CS"/>
</dbReference>
<dbReference type="SUPFAM" id="SSF57938">
    <property type="entry name" value="DnaJ/Hsp40 cysteine-rich domain"/>
    <property type="match status" value="1"/>
</dbReference>
<dbReference type="HAMAP" id="MF_01152">
    <property type="entry name" value="DnaJ"/>
    <property type="match status" value="1"/>
</dbReference>
<evidence type="ECO:0000256" key="3">
    <source>
        <dbReference type="ARBA" id="ARBA00022771"/>
    </source>
</evidence>
<evidence type="ECO:0000256" key="5">
    <source>
        <dbReference type="PROSITE-ProRule" id="PRU00546"/>
    </source>
</evidence>
<dbReference type="InterPro" id="IPR002939">
    <property type="entry name" value="DnaJ_C"/>
</dbReference>
<dbReference type="InterPro" id="IPR036410">
    <property type="entry name" value="HSP_DnaJ_Cys-rich_dom_sf"/>
</dbReference>
<dbReference type="InterPro" id="IPR044713">
    <property type="entry name" value="DNJA1/2-like"/>
</dbReference>
<dbReference type="GO" id="GO:0009408">
    <property type="term" value="P:response to heat"/>
    <property type="evidence" value="ECO:0007669"/>
    <property type="project" value="InterPro"/>
</dbReference>
<dbReference type="CDD" id="cd10719">
    <property type="entry name" value="DnaJ_zf"/>
    <property type="match status" value="1"/>
</dbReference>
<proteinExistence type="inferred from homology"/>
<dbReference type="GO" id="GO:0006457">
    <property type="term" value="P:protein folding"/>
    <property type="evidence" value="ECO:0007669"/>
    <property type="project" value="InterPro"/>
</dbReference>
<organism evidence="9 10">
    <name type="scientific">Tripterygium wilfordii</name>
    <name type="common">Thunder God vine</name>
    <dbReference type="NCBI Taxonomy" id="458696"/>
    <lineage>
        <taxon>Eukaryota</taxon>
        <taxon>Viridiplantae</taxon>
        <taxon>Streptophyta</taxon>
        <taxon>Embryophyta</taxon>
        <taxon>Tracheophyta</taxon>
        <taxon>Spermatophyta</taxon>
        <taxon>Magnoliopsida</taxon>
        <taxon>eudicotyledons</taxon>
        <taxon>Gunneridae</taxon>
        <taxon>Pentapetalae</taxon>
        <taxon>rosids</taxon>
        <taxon>fabids</taxon>
        <taxon>Celastrales</taxon>
        <taxon>Celastraceae</taxon>
        <taxon>Tripterygium</taxon>
    </lineage>
</organism>
<accession>A0A7J7C5H7</accession>
<dbReference type="InterPro" id="IPR008971">
    <property type="entry name" value="HSP40/DnaJ_pept-bd"/>
</dbReference>
<keyword evidence="1 5" id="KW-0479">Metal-binding</keyword>
<dbReference type="GO" id="GO:0005524">
    <property type="term" value="F:ATP binding"/>
    <property type="evidence" value="ECO:0007669"/>
    <property type="project" value="InterPro"/>
</dbReference>
<dbReference type="GO" id="GO:0008270">
    <property type="term" value="F:zinc ion binding"/>
    <property type="evidence" value="ECO:0007669"/>
    <property type="project" value="UniProtKB-KW"/>
</dbReference>
<dbReference type="Pfam" id="PF00226">
    <property type="entry name" value="DnaJ"/>
    <property type="match status" value="1"/>
</dbReference>
<dbReference type="Pfam" id="PF01556">
    <property type="entry name" value="DnaJ_C"/>
    <property type="match status" value="2"/>
</dbReference>
<comment type="caution">
    <text evidence="9">The sequence shown here is derived from an EMBL/GenBank/DDBJ whole genome shotgun (WGS) entry which is preliminary data.</text>
</comment>
<dbReference type="InterPro" id="IPR001623">
    <property type="entry name" value="DnaJ_domain"/>
</dbReference>
<dbReference type="InterPro" id="IPR001305">
    <property type="entry name" value="HSP_DnaJ_Cys-rich_dom"/>
</dbReference>
<dbReference type="FunFam" id="2.10.230.10:FF:000001">
    <property type="entry name" value="DnaJ subfamily A member 2"/>
    <property type="match status" value="1"/>
</dbReference>
<dbReference type="Gene3D" id="2.60.260.20">
    <property type="entry name" value="Urease metallochaperone UreE, N-terminal domain"/>
    <property type="match status" value="4"/>
</dbReference>
<dbReference type="Proteomes" id="UP000593562">
    <property type="component" value="Unassembled WGS sequence"/>
</dbReference>
<evidence type="ECO:0000256" key="6">
    <source>
        <dbReference type="SAM" id="MobiDB-lite"/>
    </source>
</evidence>
<dbReference type="PROSITE" id="PS51188">
    <property type="entry name" value="ZF_CR"/>
    <property type="match status" value="1"/>
</dbReference>
<evidence type="ECO:0000256" key="4">
    <source>
        <dbReference type="ARBA" id="ARBA00022833"/>
    </source>
</evidence>
<dbReference type="AlphaFoldDB" id="A0A7J7C5H7"/>
<dbReference type="GO" id="GO:0051082">
    <property type="term" value="F:unfolded protein binding"/>
    <property type="evidence" value="ECO:0007669"/>
    <property type="project" value="InterPro"/>
</dbReference>
<dbReference type="OrthoDB" id="550424at2759"/>
<dbReference type="SUPFAM" id="SSF46565">
    <property type="entry name" value="Chaperone J-domain"/>
    <property type="match status" value="1"/>
</dbReference>
<dbReference type="EMBL" id="JAAARO010000021">
    <property type="protein sequence ID" value="KAF5729391.1"/>
    <property type="molecule type" value="Genomic_DNA"/>
</dbReference>
<evidence type="ECO:0000259" key="7">
    <source>
        <dbReference type="PROSITE" id="PS50076"/>
    </source>
</evidence>
<dbReference type="PROSITE" id="PS50076">
    <property type="entry name" value="DNAJ_2"/>
    <property type="match status" value="1"/>
</dbReference>
<evidence type="ECO:0000259" key="8">
    <source>
        <dbReference type="PROSITE" id="PS51188"/>
    </source>
</evidence>
<keyword evidence="4 5" id="KW-0862">Zinc</keyword>
<dbReference type="CDD" id="cd10747">
    <property type="entry name" value="DnaJ_C"/>
    <property type="match status" value="2"/>
</dbReference>
<dbReference type="SUPFAM" id="SSF49493">
    <property type="entry name" value="HSP40/DnaJ peptide-binding domain"/>
    <property type="match status" value="4"/>
</dbReference>
<dbReference type="InterPro" id="IPR036869">
    <property type="entry name" value="J_dom_sf"/>
</dbReference>
<name>A0A7J7C5H7_TRIWF</name>
<keyword evidence="3 5" id="KW-0863">Zinc-finger</keyword>
<feature type="region of interest" description="Disordered" evidence="6">
    <location>
        <begin position="258"/>
        <end position="280"/>
    </location>
</feature>
<dbReference type="Gene3D" id="2.10.230.10">
    <property type="entry name" value="Heat shock protein DnaJ, cysteine-rich domain"/>
    <property type="match status" value="1"/>
</dbReference>
<evidence type="ECO:0000256" key="2">
    <source>
        <dbReference type="ARBA" id="ARBA00022737"/>
    </source>
</evidence>
<dbReference type="Gene3D" id="1.10.287.110">
    <property type="entry name" value="DnaJ domain"/>
    <property type="match status" value="1"/>
</dbReference>
<reference evidence="9 10" key="1">
    <citation type="journal article" date="2020" name="Nat. Commun.">
        <title>Genome of Tripterygium wilfordii and identification of cytochrome P450 involved in triptolide biosynthesis.</title>
        <authorList>
            <person name="Tu L."/>
            <person name="Su P."/>
            <person name="Zhang Z."/>
            <person name="Gao L."/>
            <person name="Wang J."/>
            <person name="Hu T."/>
            <person name="Zhou J."/>
            <person name="Zhang Y."/>
            <person name="Zhao Y."/>
            <person name="Liu Y."/>
            <person name="Song Y."/>
            <person name="Tong Y."/>
            <person name="Lu Y."/>
            <person name="Yang J."/>
            <person name="Xu C."/>
            <person name="Jia M."/>
            <person name="Peters R.J."/>
            <person name="Huang L."/>
            <person name="Gao W."/>
        </authorList>
    </citation>
    <scope>NUCLEOTIDE SEQUENCE [LARGE SCALE GENOMIC DNA]</scope>
    <source>
        <strain evidence="10">cv. XIE 37</strain>
        <tissue evidence="9">Leaf</tissue>
    </source>
</reference>
<feature type="zinc finger region" description="CR-type" evidence="5">
    <location>
        <begin position="409"/>
        <end position="493"/>
    </location>
</feature>
<dbReference type="PRINTS" id="PR00625">
    <property type="entry name" value="JDOMAIN"/>
</dbReference>
<evidence type="ECO:0000313" key="9">
    <source>
        <dbReference type="EMBL" id="KAF5729391.1"/>
    </source>
</evidence>